<feature type="compositionally biased region" description="Polar residues" evidence="1">
    <location>
        <begin position="1"/>
        <end position="12"/>
    </location>
</feature>
<evidence type="ECO:0000313" key="3">
    <source>
        <dbReference type="Proteomes" id="UP000215902"/>
    </source>
</evidence>
<dbReference type="AlphaFoldDB" id="A0A267FAG8"/>
<feature type="compositionally biased region" description="Low complexity" evidence="1">
    <location>
        <begin position="71"/>
        <end position="81"/>
    </location>
</feature>
<feature type="compositionally biased region" description="Low complexity" evidence="1">
    <location>
        <begin position="29"/>
        <end position="44"/>
    </location>
</feature>
<feature type="region of interest" description="Disordered" evidence="1">
    <location>
        <begin position="1"/>
        <end position="106"/>
    </location>
</feature>
<organism evidence="2 3">
    <name type="scientific">Macrostomum lignano</name>
    <dbReference type="NCBI Taxonomy" id="282301"/>
    <lineage>
        <taxon>Eukaryota</taxon>
        <taxon>Metazoa</taxon>
        <taxon>Spiralia</taxon>
        <taxon>Lophotrochozoa</taxon>
        <taxon>Platyhelminthes</taxon>
        <taxon>Rhabditophora</taxon>
        <taxon>Macrostomorpha</taxon>
        <taxon>Macrostomida</taxon>
        <taxon>Macrostomidae</taxon>
        <taxon>Macrostomum</taxon>
    </lineage>
</organism>
<evidence type="ECO:0000313" key="2">
    <source>
        <dbReference type="EMBL" id="PAA70775.1"/>
    </source>
</evidence>
<protein>
    <submittedName>
        <fullName evidence="2">Uncharacterized protein</fullName>
    </submittedName>
</protein>
<dbReference type="EMBL" id="NIVC01001207">
    <property type="protein sequence ID" value="PAA70775.1"/>
    <property type="molecule type" value="Genomic_DNA"/>
</dbReference>
<sequence length="297" mass="34042">MLQQQRQSSTRPTVAPAQRFSRFNRGQRTRAAASLGRGLAAAPARIDKPRKPTADRLPTGERHIELKLADSSESSSTSDTSESSDDCPTDENLIAAGNSSEESPGHRTVIRWGANQDLIAHRLVSCSEFEMTNNCYDVNNNGQGVDMQNLPSIAEQMERQRTWMTIYFRYRVHWYEAKAALCKMSREEAYKNNNLPLWTRCLKVQLHRKTIFLNAIRAFRNRMRCGMSGVRFTMYGFYQDRKAAESREGPEPKPLPYFRCPDDMPELKTMVVAQLNVFVSNSTSFFDQFWDECLTEN</sequence>
<keyword evidence="3" id="KW-1185">Reference proteome</keyword>
<comment type="caution">
    <text evidence="2">The sequence shown here is derived from an EMBL/GenBank/DDBJ whole genome shotgun (WGS) entry which is preliminary data.</text>
</comment>
<reference evidence="2 3" key="1">
    <citation type="submission" date="2017-06" db="EMBL/GenBank/DDBJ databases">
        <title>A platform for efficient transgenesis in Macrostomum lignano, a flatworm model organism for stem cell research.</title>
        <authorList>
            <person name="Berezikov E."/>
        </authorList>
    </citation>
    <scope>NUCLEOTIDE SEQUENCE [LARGE SCALE GENOMIC DNA]</scope>
    <source>
        <strain evidence="2">DV1</strain>
        <tissue evidence="2">Whole organism</tissue>
    </source>
</reference>
<name>A0A267FAG8_9PLAT</name>
<evidence type="ECO:0000256" key="1">
    <source>
        <dbReference type="SAM" id="MobiDB-lite"/>
    </source>
</evidence>
<gene>
    <name evidence="2" type="ORF">BOX15_Mlig021396g1</name>
</gene>
<accession>A0A267FAG8</accession>
<dbReference type="Proteomes" id="UP000215902">
    <property type="component" value="Unassembled WGS sequence"/>
</dbReference>
<proteinExistence type="predicted"/>
<feature type="compositionally biased region" description="Basic and acidic residues" evidence="1">
    <location>
        <begin position="45"/>
        <end position="70"/>
    </location>
</feature>